<dbReference type="EMBL" id="ML993611">
    <property type="protein sequence ID" value="KAF2162798.1"/>
    <property type="molecule type" value="Genomic_DNA"/>
</dbReference>
<reference evidence="3" key="1">
    <citation type="journal article" date="2020" name="Stud. Mycol.">
        <title>101 Dothideomycetes genomes: a test case for predicting lifestyles and emergence of pathogens.</title>
        <authorList>
            <person name="Haridas S."/>
            <person name="Albert R."/>
            <person name="Binder M."/>
            <person name="Bloem J."/>
            <person name="Labutti K."/>
            <person name="Salamov A."/>
            <person name="Andreopoulos B."/>
            <person name="Baker S."/>
            <person name="Barry K."/>
            <person name="Bills G."/>
            <person name="Bluhm B."/>
            <person name="Cannon C."/>
            <person name="Castanera R."/>
            <person name="Culley D."/>
            <person name="Daum C."/>
            <person name="Ezra D."/>
            <person name="Gonzalez J."/>
            <person name="Henrissat B."/>
            <person name="Kuo A."/>
            <person name="Liang C."/>
            <person name="Lipzen A."/>
            <person name="Lutzoni F."/>
            <person name="Magnuson J."/>
            <person name="Mondo S."/>
            <person name="Nolan M."/>
            <person name="Ohm R."/>
            <person name="Pangilinan J."/>
            <person name="Park H.-J."/>
            <person name="Ramirez L."/>
            <person name="Alfaro M."/>
            <person name="Sun H."/>
            <person name="Tritt A."/>
            <person name="Yoshinaga Y."/>
            <person name="Zwiers L.-H."/>
            <person name="Turgeon B."/>
            <person name="Goodwin S."/>
            <person name="Spatafora J."/>
            <person name="Crous P."/>
            <person name="Grigoriev I."/>
        </authorList>
    </citation>
    <scope>NUCLEOTIDE SEQUENCE</scope>
    <source>
        <strain evidence="3">ATCC 36951</strain>
    </source>
</reference>
<dbReference type="SUPFAM" id="SSF54236">
    <property type="entry name" value="Ubiquitin-like"/>
    <property type="match status" value="1"/>
</dbReference>
<dbReference type="Proteomes" id="UP000799537">
    <property type="component" value="Unassembled WGS sequence"/>
</dbReference>
<protein>
    <recommendedName>
        <fullName evidence="2">Ubiquitin-like domain-containing protein</fullName>
    </recommendedName>
</protein>
<organism evidence="3 4">
    <name type="scientific">Zasmidium cellare ATCC 36951</name>
    <dbReference type="NCBI Taxonomy" id="1080233"/>
    <lineage>
        <taxon>Eukaryota</taxon>
        <taxon>Fungi</taxon>
        <taxon>Dikarya</taxon>
        <taxon>Ascomycota</taxon>
        <taxon>Pezizomycotina</taxon>
        <taxon>Dothideomycetes</taxon>
        <taxon>Dothideomycetidae</taxon>
        <taxon>Mycosphaerellales</taxon>
        <taxon>Mycosphaerellaceae</taxon>
        <taxon>Zasmidium</taxon>
    </lineage>
</organism>
<evidence type="ECO:0000313" key="4">
    <source>
        <dbReference type="Proteomes" id="UP000799537"/>
    </source>
</evidence>
<proteinExistence type="predicted"/>
<evidence type="ECO:0000256" key="1">
    <source>
        <dbReference type="SAM" id="MobiDB-lite"/>
    </source>
</evidence>
<evidence type="ECO:0000313" key="3">
    <source>
        <dbReference type="EMBL" id="KAF2162798.1"/>
    </source>
</evidence>
<dbReference type="RefSeq" id="XP_033663687.1">
    <property type="nucleotide sequence ID" value="XM_033808208.1"/>
</dbReference>
<sequence>MTMRYDTPTATSADADGNEPPPQPPPEDQPPPVALLNIRFITTAGEELHFKMKPTTRLSKAMSTYCDRWGRARQGLRFLFDGERVLDHHTPKDLDLGDGDTIEVHEEQIGGGV</sequence>
<name>A0A6A6C983_ZASCE</name>
<feature type="region of interest" description="Disordered" evidence="1">
    <location>
        <begin position="1"/>
        <end position="33"/>
    </location>
</feature>
<dbReference type="SMART" id="SM00213">
    <property type="entry name" value="UBQ"/>
    <property type="match status" value="1"/>
</dbReference>
<feature type="compositionally biased region" description="Pro residues" evidence="1">
    <location>
        <begin position="19"/>
        <end position="33"/>
    </location>
</feature>
<dbReference type="InterPro" id="IPR022617">
    <property type="entry name" value="Rad60/SUMO-like_dom"/>
</dbReference>
<dbReference type="AlphaFoldDB" id="A0A6A6C983"/>
<keyword evidence="4" id="KW-1185">Reference proteome</keyword>
<dbReference type="Pfam" id="PF11976">
    <property type="entry name" value="Rad60-SLD"/>
    <property type="match status" value="1"/>
</dbReference>
<evidence type="ECO:0000259" key="2">
    <source>
        <dbReference type="PROSITE" id="PS50053"/>
    </source>
</evidence>
<dbReference type="PROSITE" id="PS50053">
    <property type="entry name" value="UBIQUITIN_2"/>
    <property type="match status" value="1"/>
</dbReference>
<dbReference type="InterPro" id="IPR029071">
    <property type="entry name" value="Ubiquitin-like_domsf"/>
</dbReference>
<gene>
    <name evidence="3" type="ORF">M409DRAFT_26653</name>
</gene>
<dbReference type="OrthoDB" id="442921at2759"/>
<dbReference type="GeneID" id="54561480"/>
<dbReference type="CDD" id="cd01763">
    <property type="entry name" value="Ubl_SUMO_like"/>
    <property type="match status" value="1"/>
</dbReference>
<accession>A0A6A6C983</accession>
<dbReference type="InterPro" id="IPR000626">
    <property type="entry name" value="Ubiquitin-like_dom"/>
</dbReference>
<feature type="domain" description="Ubiquitin-like" evidence="2">
    <location>
        <begin position="34"/>
        <end position="111"/>
    </location>
</feature>
<dbReference type="PANTHER" id="PTHR10562">
    <property type="entry name" value="SMALL UBIQUITIN-RELATED MODIFIER"/>
    <property type="match status" value="1"/>
</dbReference>
<dbReference type="Gene3D" id="3.10.20.90">
    <property type="entry name" value="Phosphatidylinositol 3-kinase Catalytic Subunit, Chain A, domain 1"/>
    <property type="match status" value="1"/>
</dbReference>